<dbReference type="GO" id="GO:0008855">
    <property type="term" value="F:exodeoxyribonuclease VII activity"/>
    <property type="evidence" value="ECO:0007669"/>
    <property type="project" value="UniProtKB-UniRule"/>
</dbReference>
<evidence type="ECO:0000256" key="4">
    <source>
        <dbReference type="ARBA" id="ARBA00022801"/>
    </source>
</evidence>
<reference evidence="8" key="1">
    <citation type="submission" date="2021-05" db="EMBL/GenBank/DDBJ databases">
        <title>Energy efficiency and biological interactions define the core microbiome of deep oligotrophic groundwater.</title>
        <authorList>
            <person name="Mehrshad M."/>
            <person name="Lopez-Fernandez M."/>
            <person name="Bell E."/>
            <person name="Bernier-Latmani R."/>
            <person name="Bertilsson S."/>
            <person name="Dopson M."/>
        </authorList>
    </citation>
    <scope>NUCLEOTIDE SEQUENCE</scope>
    <source>
        <strain evidence="8">Modern_marine.mb.64</strain>
    </source>
</reference>
<dbReference type="EC" id="3.1.11.6" evidence="6"/>
<evidence type="ECO:0000256" key="5">
    <source>
        <dbReference type="ARBA" id="ARBA00022839"/>
    </source>
</evidence>
<dbReference type="Pfam" id="PF02609">
    <property type="entry name" value="Exonuc_VII_S"/>
    <property type="match status" value="1"/>
</dbReference>
<dbReference type="InterPro" id="IPR037004">
    <property type="entry name" value="Exonuc_VII_ssu_sf"/>
</dbReference>
<keyword evidence="7" id="KW-0175">Coiled coil</keyword>
<keyword evidence="5 6" id="KW-0269">Exonuclease</keyword>
<evidence type="ECO:0000313" key="9">
    <source>
        <dbReference type="Proteomes" id="UP000777784"/>
    </source>
</evidence>
<protein>
    <recommendedName>
        <fullName evidence="6">Exodeoxyribonuclease 7 small subunit</fullName>
        <ecNumber evidence="6">3.1.11.6</ecNumber>
    </recommendedName>
    <alternativeName>
        <fullName evidence="6">Exodeoxyribonuclease VII small subunit</fullName>
        <shortName evidence="6">Exonuclease VII small subunit</shortName>
    </alternativeName>
</protein>
<dbReference type="PANTHER" id="PTHR34137:SF1">
    <property type="entry name" value="EXODEOXYRIBONUCLEASE 7 SMALL SUBUNIT"/>
    <property type="match status" value="1"/>
</dbReference>
<dbReference type="SUPFAM" id="SSF116842">
    <property type="entry name" value="XseB-like"/>
    <property type="match status" value="1"/>
</dbReference>
<evidence type="ECO:0000313" key="8">
    <source>
        <dbReference type="EMBL" id="MBU2690363.1"/>
    </source>
</evidence>
<comment type="subunit">
    <text evidence="6">Heterooligomer composed of large and small subunits.</text>
</comment>
<proteinExistence type="inferred from homology"/>
<dbReference type="GO" id="GO:0005829">
    <property type="term" value="C:cytosol"/>
    <property type="evidence" value="ECO:0007669"/>
    <property type="project" value="TreeGrafter"/>
</dbReference>
<evidence type="ECO:0000256" key="1">
    <source>
        <dbReference type="ARBA" id="ARBA00009998"/>
    </source>
</evidence>
<dbReference type="AlphaFoldDB" id="A0A948RST9"/>
<dbReference type="Gene3D" id="1.10.287.1040">
    <property type="entry name" value="Exonuclease VII, small subunit"/>
    <property type="match status" value="1"/>
</dbReference>
<comment type="caution">
    <text evidence="8">The sequence shown here is derived from an EMBL/GenBank/DDBJ whole genome shotgun (WGS) entry which is preliminary data.</text>
</comment>
<dbReference type="PANTHER" id="PTHR34137">
    <property type="entry name" value="EXODEOXYRIBONUCLEASE 7 SMALL SUBUNIT"/>
    <property type="match status" value="1"/>
</dbReference>
<dbReference type="GO" id="GO:0009318">
    <property type="term" value="C:exodeoxyribonuclease VII complex"/>
    <property type="evidence" value="ECO:0007669"/>
    <property type="project" value="UniProtKB-UniRule"/>
</dbReference>
<dbReference type="NCBIfam" id="TIGR01280">
    <property type="entry name" value="xseB"/>
    <property type="match status" value="1"/>
</dbReference>
<comment type="subcellular location">
    <subcellularLocation>
        <location evidence="6">Cytoplasm</location>
    </subcellularLocation>
</comment>
<keyword evidence="3 6" id="KW-0540">Nuclease</keyword>
<keyword evidence="4 6" id="KW-0378">Hydrolase</keyword>
<evidence type="ECO:0000256" key="2">
    <source>
        <dbReference type="ARBA" id="ARBA00022490"/>
    </source>
</evidence>
<dbReference type="HAMAP" id="MF_00337">
    <property type="entry name" value="Exonuc_7_S"/>
    <property type="match status" value="1"/>
</dbReference>
<dbReference type="GO" id="GO:0006308">
    <property type="term" value="P:DNA catabolic process"/>
    <property type="evidence" value="ECO:0007669"/>
    <property type="project" value="UniProtKB-UniRule"/>
</dbReference>
<dbReference type="InterPro" id="IPR003761">
    <property type="entry name" value="Exonuc_VII_S"/>
</dbReference>
<comment type="function">
    <text evidence="6">Bidirectionally degrades single-stranded DNA into large acid-insoluble oligonucleotides, which are then degraded further into small acid-soluble oligonucleotides.</text>
</comment>
<evidence type="ECO:0000256" key="6">
    <source>
        <dbReference type="HAMAP-Rule" id="MF_00337"/>
    </source>
</evidence>
<dbReference type="Proteomes" id="UP000777784">
    <property type="component" value="Unassembled WGS sequence"/>
</dbReference>
<comment type="catalytic activity">
    <reaction evidence="6">
        <text>Exonucleolytic cleavage in either 5'- to 3'- or 3'- to 5'-direction to yield nucleoside 5'-phosphates.</text>
        <dbReference type="EC" id="3.1.11.6"/>
    </reaction>
</comment>
<accession>A0A948RST9</accession>
<sequence length="88" mass="10020">MVKKKSEASGDLKLDKLSFEESLSRLEQIVKELEEGEQGLEDSIRLYEEGRQLVRHSMARLGEAQSRIEELVKTDEGWETASAPLEDN</sequence>
<gene>
    <name evidence="6 8" type="primary">xseB</name>
    <name evidence="8" type="ORF">KJ970_05490</name>
</gene>
<keyword evidence="2 6" id="KW-0963">Cytoplasm</keyword>
<evidence type="ECO:0000256" key="7">
    <source>
        <dbReference type="SAM" id="Coils"/>
    </source>
</evidence>
<evidence type="ECO:0000256" key="3">
    <source>
        <dbReference type="ARBA" id="ARBA00022722"/>
    </source>
</evidence>
<name>A0A948RST9_UNCEI</name>
<dbReference type="EMBL" id="JAHJDP010000028">
    <property type="protein sequence ID" value="MBU2690363.1"/>
    <property type="molecule type" value="Genomic_DNA"/>
</dbReference>
<comment type="similarity">
    <text evidence="1 6">Belongs to the XseB family.</text>
</comment>
<organism evidence="8 9">
    <name type="scientific">Eiseniibacteriota bacterium</name>
    <dbReference type="NCBI Taxonomy" id="2212470"/>
    <lineage>
        <taxon>Bacteria</taxon>
        <taxon>Candidatus Eiseniibacteriota</taxon>
    </lineage>
</organism>
<feature type="coiled-coil region" evidence="7">
    <location>
        <begin position="16"/>
        <end position="43"/>
    </location>
</feature>